<feature type="transmembrane region" description="Helical" evidence="1">
    <location>
        <begin position="44"/>
        <end position="63"/>
    </location>
</feature>
<sequence length="125" mass="14301">MSISSLPSSHFPLIIFTWLSILVYLLISIVIVRHRRIVPAFKNPFFTLALAQSIPSILLLLHIELLVRPREYGLFQIFRVQTNSICAAILLGLQTAQKSQVIFFHISIALNRFTAFVTVVFHRKV</sequence>
<dbReference type="EMBL" id="BTSY01000006">
    <property type="protein sequence ID" value="GMT32529.1"/>
    <property type="molecule type" value="Genomic_DNA"/>
</dbReference>
<organism evidence="2 3">
    <name type="scientific">Pristionchus fissidentatus</name>
    <dbReference type="NCBI Taxonomy" id="1538716"/>
    <lineage>
        <taxon>Eukaryota</taxon>
        <taxon>Metazoa</taxon>
        <taxon>Ecdysozoa</taxon>
        <taxon>Nematoda</taxon>
        <taxon>Chromadorea</taxon>
        <taxon>Rhabditida</taxon>
        <taxon>Rhabditina</taxon>
        <taxon>Diplogasteromorpha</taxon>
        <taxon>Diplogasteroidea</taxon>
        <taxon>Neodiplogasteridae</taxon>
        <taxon>Pristionchus</taxon>
    </lineage>
</organism>
<evidence type="ECO:0000313" key="3">
    <source>
        <dbReference type="Proteomes" id="UP001432322"/>
    </source>
</evidence>
<comment type="caution">
    <text evidence="2">The sequence shown here is derived from an EMBL/GenBank/DDBJ whole genome shotgun (WGS) entry which is preliminary data.</text>
</comment>
<evidence type="ECO:0000256" key="1">
    <source>
        <dbReference type="SAM" id="Phobius"/>
    </source>
</evidence>
<dbReference type="Proteomes" id="UP001432322">
    <property type="component" value="Unassembled WGS sequence"/>
</dbReference>
<feature type="transmembrane region" description="Helical" evidence="1">
    <location>
        <begin position="12"/>
        <end position="32"/>
    </location>
</feature>
<keyword evidence="1" id="KW-0812">Transmembrane</keyword>
<keyword evidence="3" id="KW-1185">Reference proteome</keyword>
<gene>
    <name evidence="2" type="ORF">PFISCL1PPCAC_23826</name>
</gene>
<keyword evidence="1" id="KW-1133">Transmembrane helix</keyword>
<name>A0AAV5WS36_9BILA</name>
<dbReference type="AlphaFoldDB" id="A0AAV5WS36"/>
<evidence type="ECO:0008006" key="4">
    <source>
        <dbReference type="Google" id="ProtNLM"/>
    </source>
</evidence>
<proteinExistence type="predicted"/>
<feature type="non-terminal residue" evidence="2">
    <location>
        <position position="125"/>
    </location>
</feature>
<feature type="transmembrane region" description="Helical" evidence="1">
    <location>
        <begin position="101"/>
        <end position="121"/>
    </location>
</feature>
<dbReference type="Pfam" id="PF10323">
    <property type="entry name" value="7TM_GPCR_Srv"/>
    <property type="match status" value="1"/>
</dbReference>
<protein>
    <recommendedName>
        <fullName evidence="4">G protein-coupled receptor</fullName>
    </recommendedName>
</protein>
<keyword evidence="1" id="KW-0472">Membrane</keyword>
<evidence type="ECO:0000313" key="2">
    <source>
        <dbReference type="EMBL" id="GMT32529.1"/>
    </source>
</evidence>
<reference evidence="2" key="1">
    <citation type="submission" date="2023-10" db="EMBL/GenBank/DDBJ databases">
        <title>Genome assembly of Pristionchus species.</title>
        <authorList>
            <person name="Yoshida K."/>
            <person name="Sommer R.J."/>
        </authorList>
    </citation>
    <scope>NUCLEOTIDE SEQUENCE</scope>
    <source>
        <strain evidence="2">RS5133</strain>
    </source>
</reference>
<accession>A0AAV5WS36</accession>
<dbReference type="InterPro" id="IPR019426">
    <property type="entry name" value="7TM_GPCR_serpentine_rcpt_Srv"/>
</dbReference>